<feature type="transmembrane region" description="Helical" evidence="1">
    <location>
        <begin position="180"/>
        <end position="204"/>
    </location>
</feature>
<keyword evidence="1" id="KW-0472">Membrane</keyword>
<feature type="transmembrane region" description="Helical" evidence="1">
    <location>
        <begin position="91"/>
        <end position="109"/>
    </location>
</feature>
<reference evidence="2 3" key="1">
    <citation type="submission" date="2015-12" db="EMBL/GenBank/DDBJ databases">
        <title>Draft genome of the nematode, Onchocerca flexuosa.</title>
        <authorList>
            <person name="Mitreva M."/>
        </authorList>
    </citation>
    <scope>NUCLEOTIDE SEQUENCE [LARGE SCALE GENOMIC DNA]</scope>
    <source>
        <strain evidence="2">Red Deer</strain>
    </source>
</reference>
<keyword evidence="3" id="KW-1185">Reference proteome</keyword>
<name>A0A238BIS6_9BILA</name>
<keyword evidence="1" id="KW-1133">Transmembrane helix</keyword>
<evidence type="ECO:0008006" key="4">
    <source>
        <dbReference type="Google" id="ProtNLM"/>
    </source>
</evidence>
<organism evidence="2 3">
    <name type="scientific">Onchocerca flexuosa</name>
    <dbReference type="NCBI Taxonomy" id="387005"/>
    <lineage>
        <taxon>Eukaryota</taxon>
        <taxon>Metazoa</taxon>
        <taxon>Ecdysozoa</taxon>
        <taxon>Nematoda</taxon>
        <taxon>Chromadorea</taxon>
        <taxon>Rhabditida</taxon>
        <taxon>Spirurina</taxon>
        <taxon>Spiruromorpha</taxon>
        <taxon>Filarioidea</taxon>
        <taxon>Onchocercidae</taxon>
        <taxon>Onchocerca</taxon>
    </lineage>
</organism>
<keyword evidence="1" id="KW-0812">Transmembrane</keyword>
<sequence>MATVLFCRGKDNPYSHSFIRIASQLIISNLLDFLPQMIVVLPEILQNENSPHAFTFGDFYYCTRIFRVWNLTWEKKCETLNGKIWQSIRNLWVLSAPNIMFIIYAAIFYNTYRKKRSVEEINQNQEIGKMSAGSNTKVQPYEWSILIQAAWNCGALEVEVVLFNVLLPILTEIFGEEINILMNIILNSYVIFYCSVLPTVYLIYSKEARNIIKKHLNYLRTVHFKSKTIVIDIRNKQNSNRY</sequence>
<evidence type="ECO:0000313" key="3">
    <source>
        <dbReference type="Proteomes" id="UP000242913"/>
    </source>
</evidence>
<gene>
    <name evidence="2" type="ORF">X798_07660</name>
</gene>
<dbReference type="Proteomes" id="UP000242913">
    <property type="component" value="Unassembled WGS sequence"/>
</dbReference>
<protein>
    <recommendedName>
        <fullName evidence="4">G_PROTEIN_RECEP_F1_2 domain-containing protein</fullName>
    </recommendedName>
</protein>
<dbReference type="AlphaFoldDB" id="A0A238BIS6"/>
<accession>A0A238BIS6</accession>
<dbReference type="OrthoDB" id="5857364at2759"/>
<dbReference type="EMBL" id="KZ271519">
    <property type="protein sequence ID" value="OZC05369.1"/>
    <property type="molecule type" value="Genomic_DNA"/>
</dbReference>
<proteinExistence type="predicted"/>
<evidence type="ECO:0000313" key="2">
    <source>
        <dbReference type="EMBL" id="OZC05369.1"/>
    </source>
</evidence>
<evidence type="ECO:0000256" key="1">
    <source>
        <dbReference type="SAM" id="Phobius"/>
    </source>
</evidence>